<dbReference type="GO" id="GO:0046921">
    <property type="term" value="F:alpha-(1-&gt;6)-fucosyltransferase activity"/>
    <property type="evidence" value="ECO:0007669"/>
    <property type="project" value="TreeGrafter"/>
</dbReference>
<dbReference type="PANTHER" id="PTHR13132">
    <property type="entry name" value="ALPHA- 1,6 -FUCOSYLTRANSFERASE"/>
    <property type="match status" value="1"/>
</dbReference>
<accession>A0A0G4IY81</accession>
<evidence type="ECO:0000313" key="3">
    <source>
        <dbReference type="Proteomes" id="UP000039324"/>
    </source>
</evidence>
<name>A0A0G4IY81_PLABS</name>
<evidence type="ECO:0000313" key="1">
    <source>
        <dbReference type="EMBL" id="CEP00275.1"/>
    </source>
</evidence>
<evidence type="ECO:0000313" key="4">
    <source>
        <dbReference type="Proteomes" id="UP000290189"/>
    </source>
</evidence>
<evidence type="ECO:0000313" key="2">
    <source>
        <dbReference type="EMBL" id="SPQ95057.1"/>
    </source>
</evidence>
<sequence>MRVRRGRALVIGAVIAAALVSLVSIHSVLRSSVPTFTAWSSVRTPGQPLGDWWNTSTQHCQAAREHGRTVALIRRNQFRSDCSTAKYLKASIYDQGQFGSSLCFYRGCLAAAINTGRILVIDWDALPHSGHLDPWTNCSVPPNADVQQCTFRSDGHVNIDSVKNTLYESPPDALADHGRLWWNIHALAFLASPRRGIAPDALDADRFAGMHVRRTDKAREARPVPMSDFVHELDRVASAAAADDDDDRTMVVRIATDDPEVVLPEFDEVTRGRSPSRLLHRFLRSDHPTPRAETADEAVNAVVDLQHSNPLAVTFSSNFGQWAMALKVAHDLDAGRSGEVILFDAEWFGWVIPDPTAILGAEWTTDASRARRARALCSDGQFYEFDDFRKRPKHCAFSTTRIRYSFDDC</sequence>
<protein>
    <recommendedName>
        <fullName evidence="5">GT23 domain-containing protein</fullName>
    </recommendedName>
</protein>
<dbReference type="GO" id="GO:0006487">
    <property type="term" value="P:protein N-linked glycosylation"/>
    <property type="evidence" value="ECO:0007669"/>
    <property type="project" value="TreeGrafter"/>
</dbReference>
<gene>
    <name evidence="1" type="ORF">PBRA_008009</name>
    <name evidence="2" type="ORF">PLBR_LOCUS2272</name>
</gene>
<dbReference type="PANTHER" id="PTHR13132:SF29">
    <property type="entry name" value="ALPHA-(1,6)-FUCOSYLTRANSFERASE"/>
    <property type="match status" value="1"/>
</dbReference>
<dbReference type="Gene3D" id="3.40.50.11350">
    <property type="match status" value="1"/>
</dbReference>
<dbReference type="AlphaFoldDB" id="A0A0G4IY81"/>
<keyword evidence="2" id="KW-0496">Mitochondrion</keyword>
<reference evidence="1 3" key="1">
    <citation type="submission" date="2015-02" db="EMBL/GenBank/DDBJ databases">
        <authorList>
            <person name="Chooi Y.-H."/>
        </authorList>
    </citation>
    <scope>NUCLEOTIDE SEQUENCE [LARGE SCALE GENOMIC DNA]</scope>
    <source>
        <strain evidence="1">E3</strain>
    </source>
</reference>
<evidence type="ECO:0008006" key="5">
    <source>
        <dbReference type="Google" id="ProtNLM"/>
    </source>
</evidence>
<dbReference type="Proteomes" id="UP000039324">
    <property type="component" value="Unassembled WGS sequence"/>
</dbReference>
<geneLocation type="mitochondrion" evidence="2"/>
<dbReference type="EMBL" id="OVEO01000003">
    <property type="protein sequence ID" value="SPQ95057.1"/>
    <property type="molecule type" value="Genomic_DNA"/>
</dbReference>
<keyword evidence="3" id="KW-1185">Reference proteome</keyword>
<dbReference type="EMBL" id="CDSF01000100">
    <property type="protein sequence ID" value="CEP00275.1"/>
    <property type="molecule type" value="Genomic_DNA"/>
</dbReference>
<dbReference type="OrthoDB" id="2014825at2759"/>
<reference evidence="2 4" key="2">
    <citation type="submission" date="2018-03" db="EMBL/GenBank/DDBJ databases">
        <authorList>
            <person name="Fogelqvist J."/>
        </authorList>
    </citation>
    <scope>NUCLEOTIDE SEQUENCE [LARGE SCALE GENOMIC DNA]</scope>
</reference>
<proteinExistence type="predicted"/>
<organism evidence="1 3">
    <name type="scientific">Plasmodiophora brassicae</name>
    <name type="common">Clubroot disease agent</name>
    <dbReference type="NCBI Taxonomy" id="37360"/>
    <lineage>
        <taxon>Eukaryota</taxon>
        <taxon>Sar</taxon>
        <taxon>Rhizaria</taxon>
        <taxon>Endomyxa</taxon>
        <taxon>Phytomyxea</taxon>
        <taxon>Plasmodiophorida</taxon>
        <taxon>Plasmodiophoridae</taxon>
        <taxon>Plasmodiophora</taxon>
    </lineage>
</organism>
<dbReference type="Proteomes" id="UP000290189">
    <property type="component" value="Unassembled WGS sequence"/>
</dbReference>